<dbReference type="OrthoDB" id="1100624at2"/>
<organism evidence="2 3">
    <name type="scientific">Crenothrix polyspora</name>
    <dbReference type="NCBI Taxonomy" id="360316"/>
    <lineage>
        <taxon>Bacteria</taxon>
        <taxon>Pseudomonadati</taxon>
        <taxon>Pseudomonadota</taxon>
        <taxon>Gammaproteobacteria</taxon>
        <taxon>Methylococcales</taxon>
        <taxon>Crenotrichaceae</taxon>
        <taxon>Crenothrix</taxon>
    </lineage>
</organism>
<dbReference type="AlphaFoldDB" id="A0A1R4HJ32"/>
<evidence type="ECO:0000313" key="2">
    <source>
        <dbReference type="EMBL" id="SJM96236.1"/>
    </source>
</evidence>
<name>A0A1R4HJ32_9GAMM</name>
<reference evidence="3" key="1">
    <citation type="submission" date="2017-02" db="EMBL/GenBank/DDBJ databases">
        <authorList>
            <person name="Daims H."/>
        </authorList>
    </citation>
    <scope>NUCLEOTIDE SEQUENCE [LARGE SCALE GENOMIC DNA]</scope>
</reference>
<protein>
    <submittedName>
        <fullName evidence="2">Uncharacterized protein</fullName>
    </submittedName>
</protein>
<sequence>MLNYGKCTNIGICNKANTSELILIVNPKFKCPECDDELSFAAPKESSTLQKALPIALILCIMGLGGFWMLNSKKIASTSAQVTKTTHLKTQLTEKK</sequence>
<proteinExistence type="predicted"/>
<dbReference type="Proteomes" id="UP000195442">
    <property type="component" value="Unassembled WGS sequence"/>
</dbReference>
<evidence type="ECO:0000313" key="3">
    <source>
        <dbReference type="Proteomes" id="UP000195442"/>
    </source>
</evidence>
<accession>A0A1R4HJ32</accession>
<keyword evidence="1" id="KW-0472">Membrane</keyword>
<keyword evidence="1" id="KW-0812">Transmembrane</keyword>
<dbReference type="EMBL" id="FUKJ01000460">
    <property type="protein sequence ID" value="SJM96236.1"/>
    <property type="molecule type" value="Genomic_DNA"/>
</dbReference>
<feature type="transmembrane region" description="Helical" evidence="1">
    <location>
        <begin position="52"/>
        <end position="70"/>
    </location>
</feature>
<gene>
    <name evidence="2" type="ORF">CRENPOLYSF2_920005</name>
</gene>
<evidence type="ECO:0000256" key="1">
    <source>
        <dbReference type="SAM" id="Phobius"/>
    </source>
</evidence>
<dbReference type="RefSeq" id="WP_087148597.1">
    <property type="nucleotide sequence ID" value="NZ_FUKJ01000460.1"/>
</dbReference>
<keyword evidence="1" id="KW-1133">Transmembrane helix</keyword>
<keyword evidence="3" id="KW-1185">Reference proteome</keyword>